<dbReference type="PROSITE" id="PS50111">
    <property type="entry name" value="CHEMOTAXIS_TRANSDUC_2"/>
    <property type="match status" value="1"/>
</dbReference>
<keyword evidence="1 3" id="KW-0807">Transducer</keyword>
<evidence type="ECO:0000256" key="2">
    <source>
        <dbReference type="ARBA" id="ARBA00029447"/>
    </source>
</evidence>
<dbReference type="GO" id="GO:0007165">
    <property type="term" value="P:signal transduction"/>
    <property type="evidence" value="ECO:0007669"/>
    <property type="project" value="UniProtKB-KW"/>
</dbReference>
<dbReference type="SMART" id="SM00283">
    <property type="entry name" value="MA"/>
    <property type="match status" value="1"/>
</dbReference>
<dbReference type="GO" id="GO:0004888">
    <property type="term" value="F:transmembrane signaling receptor activity"/>
    <property type="evidence" value="ECO:0007669"/>
    <property type="project" value="InterPro"/>
</dbReference>
<dbReference type="EMBL" id="FNUL01000001">
    <property type="protein sequence ID" value="SEF39992.1"/>
    <property type="molecule type" value="Genomic_DNA"/>
</dbReference>
<protein>
    <submittedName>
        <fullName evidence="5">Methyl-accepting chemotaxis protein</fullName>
    </submittedName>
</protein>
<dbReference type="Gene3D" id="1.10.287.950">
    <property type="entry name" value="Methyl-accepting chemotaxis protein"/>
    <property type="match status" value="1"/>
</dbReference>
<dbReference type="InterPro" id="IPR004090">
    <property type="entry name" value="Chemotax_Me-accpt_rcpt"/>
</dbReference>
<feature type="domain" description="Methyl-accepting transducer" evidence="4">
    <location>
        <begin position="52"/>
        <end position="274"/>
    </location>
</feature>
<comment type="similarity">
    <text evidence="2">Belongs to the methyl-accepting chemotaxis (MCP) protein family.</text>
</comment>
<dbReference type="PANTHER" id="PTHR32089">
    <property type="entry name" value="METHYL-ACCEPTING CHEMOTAXIS PROTEIN MCPB"/>
    <property type="match status" value="1"/>
</dbReference>
<dbReference type="PANTHER" id="PTHR32089:SF112">
    <property type="entry name" value="LYSOZYME-LIKE PROTEIN-RELATED"/>
    <property type="match status" value="1"/>
</dbReference>
<organism evidence="5 6">
    <name type="scientific">Lachnospira multipara</name>
    <dbReference type="NCBI Taxonomy" id="28051"/>
    <lineage>
        <taxon>Bacteria</taxon>
        <taxon>Bacillati</taxon>
        <taxon>Bacillota</taxon>
        <taxon>Clostridia</taxon>
        <taxon>Lachnospirales</taxon>
        <taxon>Lachnospiraceae</taxon>
        <taxon>Lachnospira</taxon>
    </lineage>
</organism>
<dbReference type="GO" id="GO:0016020">
    <property type="term" value="C:membrane"/>
    <property type="evidence" value="ECO:0007669"/>
    <property type="project" value="InterPro"/>
</dbReference>
<evidence type="ECO:0000313" key="5">
    <source>
        <dbReference type="EMBL" id="SEF39992.1"/>
    </source>
</evidence>
<evidence type="ECO:0000256" key="3">
    <source>
        <dbReference type="PROSITE-ProRule" id="PRU00284"/>
    </source>
</evidence>
<dbReference type="AlphaFoldDB" id="A0A1H5RNQ3"/>
<dbReference type="PRINTS" id="PR00260">
    <property type="entry name" value="CHEMTRNSDUCR"/>
</dbReference>
<name>A0A1H5RNQ3_9FIRM</name>
<evidence type="ECO:0000313" key="6">
    <source>
        <dbReference type="Proteomes" id="UP000236726"/>
    </source>
</evidence>
<sequence length="320" mass="36074">MFGRKVDNTAKTATTEKKIDLNKVFMPIVQSSNHIMAQKNKLVAEELITSESLQAVTSSFVEVKRQSREINDSVVHFRDEFDDVRKVLNHFEEIIDKMLGTVNETHQSMNNVRVSSQSVNETIKAVQEVFEEFQKSFDEILEKVNAINGIANQTNLLALNASIEAARAGESGRGFAVVADQVNKLSSDIKTLVGSIGDSMDRLNQNNSRLMDSIDDTRSAMNDSMNHINETEEVVDNIKVVADEIEDGNKGIESVINSCSEHIDEITDTILSSERYYESVSENIDSMKLKITQKSFIFEELTNILDQYPEMIEIIKKRLK</sequence>
<dbReference type="Proteomes" id="UP000236726">
    <property type="component" value="Unassembled WGS sequence"/>
</dbReference>
<dbReference type="SUPFAM" id="SSF58104">
    <property type="entry name" value="Methyl-accepting chemotaxis protein (MCP) signaling domain"/>
    <property type="match status" value="1"/>
</dbReference>
<reference evidence="5 6" key="1">
    <citation type="submission" date="2016-10" db="EMBL/GenBank/DDBJ databases">
        <authorList>
            <person name="de Groot N.N."/>
        </authorList>
    </citation>
    <scope>NUCLEOTIDE SEQUENCE [LARGE SCALE GENOMIC DNA]</scope>
    <source>
        <strain evidence="5 6">D15d</strain>
    </source>
</reference>
<accession>A0A1H5RNQ3</accession>
<keyword evidence="6" id="KW-1185">Reference proteome</keyword>
<dbReference type="RefSeq" id="WP_027430690.1">
    <property type="nucleotide sequence ID" value="NZ_FNUL01000001.1"/>
</dbReference>
<dbReference type="InterPro" id="IPR004089">
    <property type="entry name" value="MCPsignal_dom"/>
</dbReference>
<evidence type="ECO:0000256" key="1">
    <source>
        <dbReference type="ARBA" id="ARBA00023224"/>
    </source>
</evidence>
<evidence type="ECO:0000259" key="4">
    <source>
        <dbReference type="PROSITE" id="PS50111"/>
    </source>
</evidence>
<proteinExistence type="inferred from homology"/>
<dbReference type="GO" id="GO:0006935">
    <property type="term" value="P:chemotaxis"/>
    <property type="evidence" value="ECO:0007669"/>
    <property type="project" value="InterPro"/>
</dbReference>
<dbReference type="Pfam" id="PF00015">
    <property type="entry name" value="MCPsignal"/>
    <property type="match status" value="1"/>
</dbReference>
<gene>
    <name evidence="5" type="ORF">SAMN05216537_101196</name>
</gene>